<organism evidence="3">
    <name type="scientific">Enterobius vermicularis</name>
    <name type="common">Human pinworm</name>
    <dbReference type="NCBI Taxonomy" id="51028"/>
    <lineage>
        <taxon>Eukaryota</taxon>
        <taxon>Metazoa</taxon>
        <taxon>Ecdysozoa</taxon>
        <taxon>Nematoda</taxon>
        <taxon>Chromadorea</taxon>
        <taxon>Rhabditida</taxon>
        <taxon>Spirurina</taxon>
        <taxon>Oxyuridomorpha</taxon>
        <taxon>Oxyuroidea</taxon>
        <taxon>Oxyuridae</taxon>
        <taxon>Enterobius</taxon>
    </lineage>
</organism>
<reference evidence="1 2" key="2">
    <citation type="submission" date="2018-10" db="EMBL/GenBank/DDBJ databases">
        <authorList>
            <consortium name="Pathogen Informatics"/>
        </authorList>
    </citation>
    <scope>NUCLEOTIDE SEQUENCE [LARGE SCALE GENOMIC DNA]</scope>
</reference>
<evidence type="ECO:0000313" key="2">
    <source>
        <dbReference type="Proteomes" id="UP000274131"/>
    </source>
</evidence>
<sequence>MSGRNPLAASVSLPVSSKSTVVEFPQPVKGNPTIISVDQLSALSQSNVLSLATIHKHLNTGKVYGPSYAVIIPSDLLDQRSSISNVRVEKLENCLNRPIRSNSL</sequence>
<evidence type="ECO:0000313" key="3">
    <source>
        <dbReference type="WBParaSite" id="EVEC_0000321201-mRNA-1"/>
    </source>
</evidence>
<reference evidence="3" key="1">
    <citation type="submission" date="2017-02" db="UniProtKB">
        <authorList>
            <consortium name="WormBaseParasite"/>
        </authorList>
    </citation>
    <scope>IDENTIFICATION</scope>
</reference>
<dbReference type="AlphaFoldDB" id="A0A0N4UZZ2"/>
<proteinExistence type="predicted"/>
<name>A0A0N4UZZ2_ENTVE</name>
<protein>
    <submittedName>
        <fullName evidence="3">Histone deacetylase complex subunit SAP130</fullName>
    </submittedName>
</protein>
<evidence type="ECO:0000313" key="1">
    <source>
        <dbReference type="EMBL" id="VDD87777.1"/>
    </source>
</evidence>
<keyword evidence="2" id="KW-1185">Reference proteome</keyword>
<dbReference type="EMBL" id="UXUI01007472">
    <property type="protein sequence ID" value="VDD87777.1"/>
    <property type="molecule type" value="Genomic_DNA"/>
</dbReference>
<dbReference type="WBParaSite" id="EVEC_0000321201-mRNA-1">
    <property type="protein sequence ID" value="EVEC_0000321201-mRNA-1"/>
    <property type="gene ID" value="EVEC_0000321201"/>
</dbReference>
<accession>A0A0N4UZZ2</accession>
<gene>
    <name evidence="1" type="ORF">EVEC_LOCUS2920</name>
</gene>
<dbReference type="Proteomes" id="UP000274131">
    <property type="component" value="Unassembled WGS sequence"/>
</dbReference>